<dbReference type="PANTHER" id="PTHR45953:SF1">
    <property type="entry name" value="IDURONATE 2-SULFATASE"/>
    <property type="match status" value="1"/>
</dbReference>
<reference evidence="4" key="2">
    <citation type="submission" date="2021-04" db="EMBL/GenBank/DDBJ databases">
        <authorList>
            <person name="Gilroy R."/>
        </authorList>
    </citation>
    <scope>NUCLEOTIDE SEQUENCE</scope>
    <source>
        <strain evidence="4">ChiBcec2-3848</strain>
    </source>
</reference>
<keyword evidence="2" id="KW-0378">Hydrolase</keyword>
<evidence type="ECO:0000259" key="3">
    <source>
        <dbReference type="Pfam" id="PF00884"/>
    </source>
</evidence>
<dbReference type="InterPro" id="IPR000917">
    <property type="entry name" value="Sulfatase_N"/>
</dbReference>
<dbReference type="GO" id="GO:0008484">
    <property type="term" value="F:sulfuric ester hydrolase activity"/>
    <property type="evidence" value="ECO:0007669"/>
    <property type="project" value="TreeGrafter"/>
</dbReference>
<dbReference type="Pfam" id="PF00884">
    <property type="entry name" value="Sulfatase"/>
    <property type="match status" value="1"/>
</dbReference>
<feature type="domain" description="Sulfatase N-terminal" evidence="3">
    <location>
        <begin position="4"/>
        <end position="335"/>
    </location>
</feature>
<dbReference type="InterPro" id="IPR017850">
    <property type="entry name" value="Alkaline_phosphatase_core_sf"/>
</dbReference>
<reference evidence="4" key="1">
    <citation type="journal article" date="2021" name="PeerJ">
        <title>Extensive microbial diversity within the chicken gut microbiome revealed by metagenomics and culture.</title>
        <authorList>
            <person name="Gilroy R."/>
            <person name="Ravi A."/>
            <person name="Getino M."/>
            <person name="Pursley I."/>
            <person name="Horton D.L."/>
            <person name="Alikhan N.F."/>
            <person name="Baker D."/>
            <person name="Gharbi K."/>
            <person name="Hall N."/>
            <person name="Watson M."/>
            <person name="Adriaenssens E.M."/>
            <person name="Foster-Nyarko E."/>
            <person name="Jarju S."/>
            <person name="Secka A."/>
            <person name="Antonio M."/>
            <person name="Oren A."/>
            <person name="Chaudhuri R.R."/>
            <person name="La Ragione R."/>
            <person name="Hildebrand F."/>
            <person name="Pallen M.J."/>
        </authorList>
    </citation>
    <scope>NUCLEOTIDE SEQUENCE</scope>
    <source>
        <strain evidence="4">ChiBcec2-3848</strain>
    </source>
</reference>
<accession>A0A9D2PQ49</accession>
<dbReference type="SUPFAM" id="SSF53649">
    <property type="entry name" value="Alkaline phosphatase-like"/>
    <property type="match status" value="1"/>
</dbReference>
<dbReference type="Gene3D" id="3.40.720.10">
    <property type="entry name" value="Alkaline Phosphatase, subunit A"/>
    <property type="match status" value="1"/>
</dbReference>
<dbReference type="GO" id="GO:0046872">
    <property type="term" value="F:metal ion binding"/>
    <property type="evidence" value="ECO:0007669"/>
    <property type="project" value="UniProtKB-KW"/>
</dbReference>
<protein>
    <submittedName>
        <fullName evidence="4">Sulfatase</fullName>
    </submittedName>
</protein>
<name>A0A9D2PQ49_9FIRM</name>
<gene>
    <name evidence="4" type="ORF">H9753_12280</name>
</gene>
<dbReference type="PANTHER" id="PTHR45953">
    <property type="entry name" value="IDURONATE 2-SULFATASE"/>
    <property type="match status" value="1"/>
</dbReference>
<dbReference type="EMBL" id="DWVZ01000164">
    <property type="protein sequence ID" value="HJC64373.1"/>
    <property type="molecule type" value="Genomic_DNA"/>
</dbReference>
<dbReference type="GO" id="GO:0005737">
    <property type="term" value="C:cytoplasm"/>
    <property type="evidence" value="ECO:0007669"/>
    <property type="project" value="TreeGrafter"/>
</dbReference>
<evidence type="ECO:0000256" key="2">
    <source>
        <dbReference type="ARBA" id="ARBA00022801"/>
    </source>
</evidence>
<keyword evidence="1" id="KW-0479">Metal-binding</keyword>
<dbReference type="CDD" id="cd16148">
    <property type="entry name" value="sulfatase_like"/>
    <property type="match status" value="1"/>
</dbReference>
<evidence type="ECO:0000313" key="4">
    <source>
        <dbReference type="EMBL" id="HJC64373.1"/>
    </source>
</evidence>
<evidence type="ECO:0000313" key="5">
    <source>
        <dbReference type="Proteomes" id="UP000823886"/>
    </source>
</evidence>
<sequence length="493" mass="57588">MKSIMIMFDSLNRDYLECYGAVFAKTPNFCRLARRSVVFENCYAGSLPCMPARRELHTGRTNFLHRSWGPMEPFDLSMPEILKEHGIHSHLASDHTHYWEDGGSTYHTRYSTWEGFRGQEGDPWKGIAGEFPDRDPNLIQHQGYRGKLYCQDNINRTYLEDERCHPQVRTFDAGLEFLEANRDRDNWFLQIETFDPHEPFFSYERFRKLYPHAYHGKRFDWPDYAPVQQSEEEIQEARYAYAALLSMCDEQLGKVLDRMDEYGLWKDTLLIVNTDHGYLLGEHGYWAKNYMPLYEEIVHTPLFIYDPRCGKQGERRTALVQTVDLPVTILNFFGIQVPKRMTGQDLEDTVREDKKIRDGALFGIHGAHVCVTDGRYVYMRAPARKENQPLYEYTWMPSRMVGFFSRQELMQAELKEGGRFTGELPVPRIPAQCGIPAFAYGNLLFDLTQDPGQEHPLEDPETEARMCRLLTGLMKQEDAPAEQYERLGLLEYL</sequence>
<comment type="caution">
    <text evidence="4">The sequence shown here is derived from an EMBL/GenBank/DDBJ whole genome shotgun (WGS) entry which is preliminary data.</text>
</comment>
<dbReference type="Proteomes" id="UP000823886">
    <property type="component" value="Unassembled WGS sequence"/>
</dbReference>
<dbReference type="AlphaFoldDB" id="A0A9D2PQ49"/>
<proteinExistence type="predicted"/>
<organism evidence="4 5">
    <name type="scientific">Candidatus Blautia merdavium</name>
    <dbReference type="NCBI Taxonomy" id="2838494"/>
    <lineage>
        <taxon>Bacteria</taxon>
        <taxon>Bacillati</taxon>
        <taxon>Bacillota</taxon>
        <taxon>Clostridia</taxon>
        <taxon>Lachnospirales</taxon>
        <taxon>Lachnospiraceae</taxon>
        <taxon>Blautia</taxon>
    </lineage>
</organism>
<evidence type="ECO:0000256" key="1">
    <source>
        <dbReference type="ARBA" id="ARBA00022723"/>
    </source>
</evidence>